<dbReference type="PANTHER" id="PTHR46211:SF13">
    <property type="entry name" value="GLYCEROPHOSPHODIESTER PHOSPHODIESTERASE 1-RELATED"/>
    <property type="match status" value="1"/>
</dbReference>
<reference evidence="2 3" key="1">
    <citation type="submission" date="2018-09" db="EMBL/GenBank/DDBJ databases">
        <title>Metagenome Assembled Genomes from an Advanced Water Purification Facility.</title>
        <authorList>
            <person name="Stamps B.W."/>
            <person name="Spear J.R."/>
        </authorList>
    </citation>
    <scope>NUCLEOTIDE SEQUENCE [LARGE SCALE GENOMIC DNA]</scope>
    <source>
        <strain evidence="2">Bin_29_2</strain>
    </source>
</reference>
<dbReference type="GO" id="GO:0006629">
    <property type="term" value="P:lipid metabolic process"/>
    <property type="evidence" value="ECO:0007669"/>
    <property type="project" value="InterPro"/>
</dbReference>
<gene>
    <name evidence="2" type="ORF">E6Q54_08935</name>
</gene>
<sequence length="271" mass="28930">MTAAGDVVSEHPFVVAHRGASIDRPEHTLAAYDLALQEGADGVECDVRLTSDGHLVCVHDRRVDRTSSGAGLVSEMTLSELQRLDYGAWHTGGQPGSPGEGGFGDTGLLTLDQLVALVLDWRRPVKVFIETKHPVRFGSMVEREVLALLHRFGLAAPASASRSRAVVMSFSAAAVWRIRRAAPLLPTVLLGSGASYLGGGTATTVGATAIGPSIETLREHPELVDQAAARGRALYCWTVDRSEDIDFCRDIGVAWIATNQPARTKARLRAG</sequence>
<dbReference type="PROSITE" id="PS51704">
    <property type="entry name" value="GP_PDE"/>
    <property type="match status" value="1"/>
</dbReference>
<dbReference type="Pfam" id="PF03009">
    <property type="entry name" value="GDPD"/>
    <property type="match status" value="1"/>
</dbReference>
<evidence type="ECO:0000313" key="2">
    <source>
        <dbReference type="EMBL" id="TXI57127.1"/>
    </source>
</evidence>
<organism evidence="2 3">
    <name type="scientific">Mycolicibacter arupensis</name>
    <dbReference type="NCBI Taxonomy" id="342002"/>
    <lineage>
        <taxon>Bacteria</taxon>
        <taxon>Bacillati</taxon>
        <taxon>Actinomycetota</taxon>
        <taxon>Actinomycetes</taxon>
        <taxon>Mycobacteriales</taxon>
        <taxon>Mycobacteriaceae</taxon>
        <taxon>Mycolicibacter</taxon>
    </lineage>
</organism>
<comment type="caution">
    <text evidence="2">The sequence shown here is derived from an EMBL/GenBank/DDBJ whole genome shotgun (WGS) entry which is preliminary data.</text>
</comment>
<accession>A0A5C7Y656</accession>
<dbReference type="EMBL" id="SSGD01000040">
    <property type="protein sequence ID" value="TXI57127.1"/>
    <property type="molecule type" value="Genomic_DNA"/>
</dbReference>
<evidence type="ECO:0000259" key="1">
    <source>
        <dbReference type="PROSITE" id="PS51704"/>
    </source>
</evidence>
<feature type="domain" description="GP-PDE" evidence="1">
    <location>
        <begin position="12"/>
        <end position="268"/>
    </location>
</feature>
<dbReference type="Proteomes" id="UP000321797">
    <property type="component" value="Unassembled WGS sequence"/>
</dbReference>
<dbReference type="PANTHER" id="PTHR46211">
    <property type="entry name" value="GLYCEROPHOSPHORYL DIESTER PHOSPHODIESTERASE"/>
    <property type="match status" value="1"/>
</dbReference>
<dbReference type="Gene3D" id="3.20.20.190">
    <property type="entry name" value="Phosphatidylinositol (PI) phosphodiesterase"/>
    <property type="match status" value="1"/>
</dbReference>
<name>A0A5C7Y656_9MYCO</name>
<dbReference type="SUPFAM" id="SSF51695">
    <property type="entry name" value="PLC-like phosphodiesterases"/>
    <property type="match status" value="1"/>
</dbReference>
<dbReference type="InterPro" id="IPR030395">
    <property type="entry name" value="GP_PDE_dom"/>
</dbReference>
<dbReference type="AlphaFoldDB" id="A0A5C7Y656"/>
<evidence type="ECO:0000313" key="3">
    <source>
        <dbReference type="Proteomes" id="UP000321797"/>
    </source>
</evidence>
<protein>
    <submittedName>
        <fullName evidence="2">Glycerophosphodiester phosphodiesterase</fullName>
    </submittedName>
</protein>
<dbReference type="InterPro" id="IPR017946">
    <property type="entry name" value="PLC-like_Pdiesterase_TIM-brl"/>
</dbReference>
<dbReference type="GO" id="GO:0008081">
    <property type="term" value="F:phosphoric diester hydrolase activity"/>
    <property type="evidence" value="ECO:0007669"/>
    <property type="project" value="InterPro"/>
</dbReference>
<proteinExistence type="predicted"/>
<dbReference type="RefSeq" id="WP_276760022.1">
    <property type="nucleotide sequence ID" value="NZ_SSGD01000040.1"/>
</dbReference>
<dbReference type="CDD" id="cd08582">
    <property type="entry name" value="GDPD_like_2"/>
    <property type="match status" value="1"/>
</dbReference>